<comment type="caution">
    <text evidence="1">The sequence shown here is derived from an EMBL/GenBank/DDBJ whole genome shotgun (WGS) entry which is preliminary data.</text>
</comment>
<dbReference type="EMBL" id="RBNL01002745">
    <property type="protein sequence ID" value="RML65751.1"/>
    <property type="molecule type" value="Genomic_DNA"/>
</dbReference>
<evidence type="ECO:0000313" key="1">
    <source>
        <dbReference type="EMBL" id="RML65751.1"/>
    </source>
</evidence>
<proteinExistence type="predicted"/>
<protein>
    <submittedName>
        <fullName evidence="1">Uncharacterized protein</fullName>
    </submittedName>
</protein>
<evidence type="ECO:0000313" key="2">
    <source>
        <dbReference type="Proteomes" id="UP000282378"/>
    </source>
</evidence>
<gene>
    <name evidence="1" type="ORF">APX70_01378</name>
</gene>
<reference evidence="1 2" key="1">
    <citation type="submission" date="2018-08" db="EMBL/GenBank/DDBJ databases">
        <title>Recombination of ecologically and evolutionarily significant loci maintains genetic cohesion in the Pseudomonas syringae species complex.</title>
        <authorList>
            <person name="Dillon M."/>
            <person name="Thakur S."/>
            <person name="Almeida R.N.D."/>
            <person name="Weir B.S."/>
            <person name="Guttman D.S."/>
        </authorList>
    </citation>
    <scope>NUCLEOTIDE SEQUENCE [LARGE SCALE GENOMIC DNA]</scope>
    <source>
        <strain evidence="1 2">88_10</strain>
    </source>
</reference>
<dbReference type="Proteomes" id="UP000282378">
    <property type="component" value="Unassembled WGS sequence"/>
</dbReference>
<dbReference type="AlphaFoldDB" id="A0A3M2XPR1"/>
<name>A0A3M2XPR1_PSEYM</name>
<sequence length="112" mass="12764">MPMPLYLMTDITVPFQLGMHFVFPAFLIRLTIHFAEVIADQVQRDATQPGLRFAGMLKLVLVTQGFKKHALENVIHIIRVHHPLLDKRPEHLNLIGRHLANTGGRRWLTGLG</sequence>
<accession>A0A3M2XPR1</accession>
<organism evidence="1 2">
    <name type="scientific">Pseudomonas syringae pv. maculicola</name>
    <dbReference type="NCBI Taxonomy" id="59511"/>
    <lineage>
        <taxon>Bacteria</taxon>
        <taxon>Pseudomonadati</taxon>
        <taxon>Pseudomonadota</taxon>
        <taxon>Gammaproteobacteria</taxon>
        <taxon>Pseudomonadales</taxon>
        <taxon>Pseudomonadaceae</taxon>
        <taxon>Pseudomonas</taxon>
    </lineage>
</organism>